<keyword evidence="4" id="KW-0460">Magnesium</keyword>
<dbReference type="SUPFAM" id="SSF56784">
    <property type="entry name" value="HAD-like"/>
    <property type="match status" value="1"/>
</dbReference>
<dbReference type="SFLD" id="SFLDG01129">
    <property type="entry name" value="C1.5:_HAD__Beta-PGM__Phosphata"/>
    <property type="match status" value="1"/>
</dbReference>
<dbReference type="Proteomes" id="UP001168380">
    <property type="component" value="Unassembled WGS sequence"/>
</dbReference>
<dbReference type="PANTHER" id="PTHR46470">
    <property type="entry name" value="N-ACYLNEURAMINATE-9-PHOSPHATASE"/>
    <property type="match status" value="1"/>
</dbReference>
<evidence type="ECO:0000256" key="3">
    <source>
        <dbReference type="ARBA" id="ARBA00022801"/>
    </source>
</evidence>
<dbReference type="EMBL" id="JAULRT010000062">
    <property type="protein sequence ID" value="MDO3383644.1"/>
    <property type="molecule type" value="Genomic_DNA"/>
</dbReference>
<dbReference type="RefSeq" id="WP_302714565.1">
    <property type="nucleotide sequence ID" value="NZ_JAULRT010000062.1"/>
</dbReference>
<keyword evidence="2" id="KW-0479">Metal-binding</keyword>
<evidence type="ECO:0000313" key="5">
    <source>
        <dbReference type="EMBL" id="MDO3383644.1"/>
    </source>
</evidence>
<protein>
    <submittedName>
        <fullName evidence="5">HAD family hydrolase</fullName>
        <ecNumber evidence="5">3.1.3.-</ecNumber>
    </submittedName>
</protein>
<sequence>MRTVLFDLDGTLHDKAASLQACAVDMHTRFTPSLARERFIARFVEENGVIQPKEEVFARLACAFDLPAGLAEQMRQDFDRNFARFCRGYPQVKPVLSGLKERGYRLGVVTNGRDSFQRSKIASLGIEPYFDVILTSGELGIKKPDPRIFRAALSALQAEPADTVFCGDSLEADMIPANALGMTTFWKTERVEPLPASVDLQFSHFSEFLPLIDKRPPP</sequence>
<dbReference type="PRINTS" id="PR00413">
    <property type="entry name" value="HADHALOGNASE"/>
</dbReference>
<dbReference type="Pfam" id="PF13419">
    <property type="entry name" value="HAD_2"/>
    <property type="match status" value="1"/>
</dbReference>
<dbReference type="NCBIfam" id="TIGR01509">
    <property type="entry name" value="HAD-SF-IA-v3"/>
    <property type="match status" value="1"/>
</dbReference>
<dbReference type="NCBIfam" id="TIGR01549">
    <property type="entry name" value="HAD-SF-IA-v1"/>
    <property type="match status" value="1"/>
</dbReference>
<dbReference type="EC" id="3.1.3.-" evidence="5"/>
<keyword evidence="3 5" id="KW-0378">Hydrolase</keyword>
<evidence type="ECO:0000256" key="4">
    <source>
        <dbReference type="ARBA" id="ARBA00022842"/>
    </source>
</evidence>
<proteinExistence type="predicted"/>
<accession>A0ABT8THR5</accession>
<dbReference type="InterPro" id="IPR036412">
    <property type="entry name" value="HAD-like_sf"/>
</dbReference>
<dbReference type="InterPro" id="IPR041492">
    <property type="entry name" value="HAD_2"/>
</dbReference>
<evidence type="ECO:0000256" key="1">
    <source>
        <dbReference type="ARBA" id="ARBA00001946"/>
    </source>
</evidence>
<gene>
    <name evidence="5" type="ORF">QWI16_15790</name>
</gene>
<dbReference type="InterPro" id="IPR006439">
    <property type="entry name" value="HAD-SF_hydro_IA"/>
</dbReference>
<name>A0ABT8THR5_9GAMM</name>
<organism evidence="5 6">
    <name type="scientific">Gilvimarinus algae</name>
    <dbReference type="NCBI Taxonomy" id="3058037"/>
    <lineage>
        <taxon>Bacteria</taxon>
        <taxon>Pseudomonadati</taxon>
        <taxon>Pseudomonadota</taxon>
        <taxon>Gammaproteobacteria</taxon>
        <taxon>Cellvibrionales</taxon>
        <taxon>Cellvibrionaceae</taxon>
        <taxon>Gilvimarinus</taxon>
    </lineage>
</organism>
<dbReference type="Gene3D" id="3.40.50.1000">
    <property type="entry name" value="HAD superfamily/HAD-like"/>
    <property type="match status" value="1"/>
</dbReference>
<dbReference type="InterPro" id="IPR051400">
    <property type="entry name" value="HAD-like_hydrolase"/>
</dbReference>
<dbReference type="InterPro" id="IPR023214">
    <property type="entry name" value="HAD_sf"/>
</dbReference>
<dbReference type="PANTHER" id="PTHR46470:SF2">
    <property type="entry name" value="GLYCERALDEHYDE 3-PHOSPHATE PHOSPHATASE"/>
    <property type="match status" value="1"/>
</dbReference>
<comment type="caution">
    <text evidence="5">The sequence shown here is derived from an EMBL/GenBank/DDBJ whole genome shotgun (WGS) entry which is preliminary data.</text>
</comment>
<keyword evidence="6" id="KW-1185">Reference proteome</keyword>
<evidence type="ECO:0000256" key="2">
    <source>
        <dbReference type="ARBA" id="ARBA00022723"/>
    </source>
</evidence>
<comment type="cofactor">
    <cofactor evidence="1">
        <name>Mg(2+)</name>
        <dbReference type="ChEBI" id="CHEBI:18420"/>
    </cofactor>
</comment>
<dbReference type="GO" id="GO:0016787">
    <property type="term" value="F:hydrolase activity"/>
    <property type="evidence" value="ECO:0007669"/>
    <property type="project" value="UniProtKB-KW"/>
</dbReference>
<evidence type="ECO:0000313" key="6">
    <source>
        <dbReference type="Proteomes" id="UP001168380"/>
    </source>
</evidence>
<dbReference type="Gene3D" id="1.10.150.520">
    <property type="match status" value="1"/>
</dbReference>
<reference evidence="5" key="1">
    <citation type="submission" date="2023-07" db="EMBL/GenBank/DDBJ databases">
        <title>Gilvimarinus algae sp. nov., isolated from the surface of Kelp.</title>
        <authorList>
            <person name="Sun Y.Y."/>
            <person name="Gong Y."/>
            <person name="Du Z.J."/>
        </authorList>
    </citation>
    <scope>NUCLEOTIDE SEQUENCE</scope>
    <source>
        <strain evidence="5">SDUM040014</strain>
    </source>
</reference>
<dbReference type="SFLD" id="SFLDS00003">
    <property type="entry name" value="Haloacid_Dehalogenase"/>
    <property type="match status" value="1"/>
</dbReference>